<dbReference type="EMBL" id="AOLW01000014">
    <property type="protein sequence ID" value="EMA23231.1"/>
    <property type="molecule type" value="Genomic_DNA"/>
</dbReference>
<evidence type="ECO:0000313" key="2">
    <source>
        <dbReference type="EMBL" id="EMA23231.1"/>
    </source>
</evidence>
<organism evidence="2 3">
    <name type="scientific">Haloarcula amylolytica JCM 13557</name>
    <dbReference type="NCBI Taxonomy" id="1227452"/>
    <lineage>
        <taxon>Archaea</taxon>
        <taxon>Methanobacteriati</taxon>
        <taxon>Methanobacteriota</taxon>
        <taxon>Stenosarchaea group</taxon>
        <taxon>Halobacteria</taxon>
        <taxon>Halobacteriales</taxon>
        <taxon>Haloarculaceae</taxon>
        <taxon>Haloarcula</taxon>
    </lineage>
</organism>
<protein>
    <submittedName>
        <fullName evidence="2">Uncharacterized protein</fullName>
    </submittedName>
</protein>
<dbReference type="Proteomes" id="UP000011623">
    <property type="component" value="Unassembled WGS sequence"/>
</dbReference>
<name>M0KPW6_9EURY</name>
<keyword evidence="3" id="KW-1185">Reference proteome</keyword>
<evidence type="ECO:0000313" key="3">
    <source>
        <dbReference type="Proteomes" id="UP000011623"/>
    </source>
</evidence>
<evidence type="ECO:0000256" key="1">
    <source>
        <dbReference type="SAM" id="MobiDB-lite"/>
    </source>
</evidence>
<reference evidence="2 3" key="1">
    <citation type="journal article" date="2014" name="PLoS Genet.">
        <title>Phylogenetically driven sequencing of extremely halophilic archaea reveals strategies for static and dynamic osmo-response.</title>
        <authorList>
            <person name="Becker E.A."/>
            <person name="Seitzer P.M."/>
            <person name="Tritt A."/>
            <person name="Larsen D."/>
            <person name="Krusor M."/>
            <person name="Yao A.I."/>
            <person name="Wu D."/>
            <person name="Madern D."/>
            <person name="Eisen J.A."/>
            <person name="Darling A.E."/>
            <person name="Facciotti M.T."/>
        </authorList>
    </citation>
    <scope>NUCLEOTIDE SEQUENCE [LARGE SCALE GENOMIC DNA]</scope>
    <source>
        <strain evidence="2 3">JCM 13557</strain>
    </source>
</reference>
<dbReference type="AlphaFoldDB" id="M0KPW6"/>
<feature type="region of interest" description="Disordered" evidence="1">
    <location>
        <begin position="41"/>
        <end position="74"/>
    </location>
</feature>
<proteinExistence type="predicted"/>
<sequence>MYRVENLTAKQVAREDTTILIESEAAAGQRPPRKRFWVPRANVRGDKMLPDGGTTEDVSEADEPSAPDGRTQKQRIRREIVEDFLKRFVGISEEETAEWDSRLNNFERYVLILSKDF</sequence>
<gene>
    <name evidence="2" type="ORF">C442_05931</name>
</gene>
<comment type="caution">
    <text evidence="2">The sequence shown here is derived from an EMBL/GenBank/DDBJ whole genome shotgun (WGS) entry which is preliminary data.</text>
</comment>
<accession>M0KPW6</accession>